<dbReference type="SMART" id="SM00112">
    <property type="entry name" value="CA"/>
    <property type="match status" value="14"/>
</dbReference>
<keyword evidence="3" id="KW-0245">EGF-like domain</keyword>
<keyword evidence="6 16" id="KW-0732">Signal</keyword>
<dbReference type="KEGG" id="spu:594286"/>
<feature type="transmembrane region" description="Helical" evidence="15">
    <location>
        <begin position="1706"/>
        <end position="1727"/>
    </location>
</feature>
<evidence type="ECO:0000256" key="2">
    <source>
        <dbReference type="ARBA" id="ARBA00022475"/>
    </source>
</evidence>
<feature type="domain" description="Cadherin" evidence="17">
    <location>
        <begin position="922"/>
        <end position="1026"/>
    </location>
</feature>
<keyword evidence="9" id="KW-0130">Cell adhesion</keyword>
<feature type="domain" description="Cadherin" evidence="17">
    <location>
        <begin position="149"/>
        <end position="251"/>
    </location>
</feature>
<evidence type="ECO:0000256" key="4">
    <source>
        <dbReference type="ARBA" id="ARBA00022692"/>
    </source>
</evidence>
<evidence type="ECO:0000313" key="18">
    <source>
        <dbReference type="EnsemblMetazoa" id="XP_030835749"/>
    </source>
</evidence>
<dbReference type="FunFam" id="2.60.40.60:FF:000020">
    <property type="entry name" value="Dachsous cadherin-related 1b"/>
    <property type="match status" value="2"/>
</dbReference>
<keyword evidence="8 14" id="KW-0106">Calcium</keyword>
<dbReference type="GO" id="GO:0007156">
    <property type="term" value="P:homophilic cell adhesion via plasma membrane adhesion molecules"/>
    <property type="evidence" value="ECO:0007669"/>
    <property type="project" value="InterPro"/>
</dbReference>
<dbReference type="FunFam" id="2.60.40.60:FF:000058">
    <property type="entry name" value="FAT atypical cadherin 3"/>
    <property type="match status" value="1"/>
</dbReference>
<dbReference type="GO" id="GO:0098609">
    <property type="term" value="P:cell-cell adhesion"/>
    <property type="evidence" value="ECO:0000318"/>
    <property type="project" value="GO_Central"/>
</dbReference>
<feature type="domain" description="Cadherin" evidence="17">
    <location>
        <begin position="1257"/>
        <end position="1348"/>
    </location>
</feature>
<dbReference type="EnsemblMetazoa" id="XM_030979889">
    <property type="protein sequence ID" value="XP_030835749"/>
    <property type="gene ID" value="LOC594286"/>
</dbReference>
<evidence type="ECO:0000256" key="8">
    <source>
        <dbReference type="ARBA" id="ARBA00022837"/>
    </source>
</evidence>
<dbReference type="PRINTS" id="PR00205">
    <property type="entry name" value="CADHERIN"/>
</dbReference>
<evidence type="ECO:0000256" key="11">
    <source>
        <dbReference type="ARBA" id="ARBA00023136"/>
    </source>
</evidence>
<evidence type="ECO:0000256" key="14">
    <source>
        <dbReference type="PROSITE-ProRule" id="PRU00043"/>
    </source>
</evidence>
<dbReference type="InterPro" id="IPR002126">
    <property type="entry name" value="Cadherin-like_dom"/>
</dbReference>
<proteinExistence type="predicted"/>
<accession>A0A7M7SW45</accession>
<feature type="domain" description="Cadherin" evidence="17">
    <location>
        <begin position="693"/>
        <end position="792"/>
    </location>
</feature>
<evidence type="ECO:0000256" key="6">
    <source>
        <dbReference type="ARBA" id="ARBA00022729"/>
    </source>
</evidence>
<keyword evidence="2" id="KW-1003">Cell membrane</keyword>
<dbReference type="Pfam" id="PF00028">
    <property type="entry name" value="Cadherin"/>
    <property type="match status" value="11"/>
</dbReference>
<evidence type="ECO:0000256" key="16">
    <source>
        <dbReference type="SAM" id="SignalP"/>
    </source>
</evidence>
<evidence type="ECO:0000256" key="1">
    <source>
        <dbReference type="ARBA" id="ARBA00004251"/>
    </source>
</evidence>
<dbReference type="Proteomes" id="UP000007110">
    <property type="component" value="Unassembled WGS sequence"/>
</dbReference>
<dbReference type="InterPro" id="IPR039808">
    <property type="entry name" value="Cadherin"/>
</dbReference>
<dbReference type="InterPro" id="IPR015919">
    <property type="entry name" value="Cadherin-like_sf"/>
</dbReference>
<organism evidence="18 19">
    <name type="scientific">Strongylocentrotus purpuratus</name>
    <name type="common">Purple sea urchin</name>
    <dbReference type="NCBI Taxonomy" id="7668"/>
    <lineage>
        <taxon>Eukaryota</taxon>
        <taxon>Metazoa</taxon>
        <taxon>Echinodermata</taxon>
        <taxon>Eleutherozoa</taxon>
        <taxon>Echinozoa</taxon>
        <taxon>Echinoidea</taxon>
        <taxon>Euechinoidea</taxon>
        <taxon>Echinacea</taxon>
        <taxon>Camarodonta</taxon>
        <taxon>Echinidea</taxon>
        <taxon>Strongylocentrotidae</taxon>
        <taxon>Strongylocentrotus</taxon>
    </lineage>
</organism>
<evidence type="ECO:0000256" key="15">
    <source>
        <dbReference type="SAM" id="Phobius"/>
    </source>
</evidence>
<dbReference type="SUPFAM" id="SSF49313">
    <property type="entry name" value="Cadherin-like"/>
    <property type="match status" value="13"/>
</dbReference>
<feature type="domain" description="Cadherin" evidence="17">
    <location>
        <begin position="478"/>
        <end position="578"/>
    </location>
</feature>
<dbReference type="RefSeq" id="XP_030835749.1">
    <property type="nucleotide sequence ID" value="XM_030979889.1"/>
</dbReference>
<dbReference type="CDD" id="cd11304">
    <property type="entry name" value="Cadherin_repeat"/>
    <property type="match status" value="13"/>
</dbReference>
<dbReference type="EnsemblMetazoa" id="XM_030979890">
    <property type="protein sequence ID" value="XP_030835750"/>
    <property type="gene ID" value="LOC594286"/>
</dbReference>
<keyword evidence="12" id="KW-1015">Disulfide bond</keyword>
<evidence type="ECO:0000313" key="19">
    <source>
        <dbReference type="Proteomes" id="UP000007110"/>
    </source>
</evidence>
<dbReference type="InParanoid" id="A0A7M7SW45"/>
<reference evidence="18" key="2">
    <citation type="submission" date="2021-01" db="UniProtKB">
        <authorList>
            <consortium name="EnsemblMetazoa"/>
        </authorList>
    </citation>
    <scope>IDENTIFICATION</scope>
</reference>
<dbReference type="PANTHER" id="PTHR24027:SF438">
    <property type="entry name" value="CADHERIN 23"/>
    <property type="match status" value="1"/>
</dbReference>
<dbReference type="PROSITE" id="PS00232">
    <property type="entry name" value="CADHERIN_1"/>
    <property type="match status" value="3"/>
</dbReference>
<keyword evidence="11 15" id="KW-0472">Membrane</keyword>
<dbReference type="OrthoDB" id="6510378at2759"/>
<dbReference type="PANTHER" id="PTHR24027">
    <property type="entry name" value="CADHERIN-23"/>
    <property type="match status" value="1"/>
</dbReference>
<feature type="chain" id="PRO_5036207892" description="Cadherin domain-containing protein" evidence="16">
    <location>
        <begin position="39"/>
        <end position="1852"/>
    </location>
</feature>
<keyword evidence="5" id="KW-0479">Metal-binding</keyword>
<feature type="domain" description="Cadherin" evidence="17">
    <location>
        <begin position="1130"/>
        <end position="1238"/>
    </location>
</feature>
<feature type="domain" description="Cadherin" evidence="17">
    <location>
        <begin position="43"/>
        <end position="148"/>
    </location>
</feature>
<evidence type="ECO:0000259" key="17">
    <source>
        <dbReference type="PROSITE" id="PS50268"/>
    </source>
</evidence>
<evidence type="ECO:0000256" key="10">
    <source>
        <dbReference type="ARBA" id="ARBA00022989"/>
    </source>
</evidence>
<dbReference type="InterPro" id="IPR020894">
    <property type="entry name" value="Cadherin_CS"/>
</dbReference>
<keyword evidence="7" id="KW-0677">Repeat</keyword>
<evidence type="ECO:0000256" key="7">
    <source>
        <dbReference type="ARBA" id="ARBA00022737"/>
    </source>
</evidence>
<feature type="domain" description="Cadherin" evidence="17">
    <location>
        <begin position="367"/>
        <end position="477"/>
    </location>
</feature>
<evidence type="ECO:0000256" key="12">
    <source>
        <dbReference type="ARBA" id="ARBA00023157"/>
    </source>
</evidence>
<name>A0A7M7SW45_STRPU</name>
<dbReference type="RefSeq" id="XP_030835750.1">
    <property type="nucleotide sequence ID" value="XM_030979890.1"/>
</dbReference>
<dbReference type="OMA" id="QVNDAND"/>
<feature type="domain" description="Cadherin" evidence="17">
    <location>
        <begin position="1478"/>
        <end position="1597"/>
    </location>
</feature>
<evidence type="ECO:0000256" key="5">
    <source>
        <dbReference type="ARBA" id="ARBA00022723"/>
    </source>
</evidence>
<keyword evidence="4 15" id="KW-0812">Transmembrane</keyword>
<sequence length="1852" mass="203363">MQTSSNFCARFHIRSYQGKMSCLLTILVVAATVSLGQGAVNWEEDLEYTEISEYLIPDDYIGTLLATETTDASKTFQYGIYRIIANIPSGYVDAFDYLEVDPNSGNVTVKALMDFEKFDQMKAEWGADTVRTTVDLFIRNENDNSPEFQDEPYSAEVSEAAEIGDSVTNVTAIDGDTGDTVSYELFSGPDCEVDHFRVGQTSGEIFVNGILDYASVVQFVVCVIAMDDEGRNDTTKVVISIRDAQNQPPVFIGQPYDKSIPEDTAVGEVVLTVVANDGDLGVNLRNVIKYMLIDDADGTFSVHITNGDIKVEKALDRDTDPITQLYTLIVQAIEEDDDDQPMEQINTNTSIYIRLSDVDDNPPTFTPKGVVNATIPEHSPRGTQLDFSLEAFDLDSGEAGRIILSLEDDEGIFYLVSETIFNSGVVDVRVDNSSALDFERISEVTFQIKASDAQGGNFSVVTATVYLTNINDNTPVFSQSQYDVSLPENSVENTPVQQLEATDADVGAELTFELLGYNNDWFNINSSTGYISVSDTADFNAELLSVYFLTCVVSDGERVSTALLNVTVTDVNDNPPLFQLDLYSVSIPEYNVDMLEEEDEGLNILQVLATDADINVINRMLTYSIESGNEEGKFDINSTTGMIFRKASIDRETEEATFEMVVMAIDGGTPSMNGTTLVTISIEDVNDNNPIFLAALYNAEVPENAAFGTLVANITAVDMDVDSLDVLYTIEEASPFLVNQEGLITLSGTVDYEIQMTYNLTVTATDREDTSRQGSCTVMINIMDVNDEPPEFDTPSPSSLSVNESAAYCDSLPGSDDCHVLITLHATDPDTNTDLTYSILEVKGYDENSRLVEGNFSDQFGVDSETGDVFVRTELDRETVQRFDVTVVVDDMKAEENNDTQTDSAELVITVLDVNDNAPEFIDLPDNFTTPETDQVGMVISVNILADDEDAEDNGIVIYELLDDAGGLVAISETTGILTVKQPIDKELNDSLTITFCAKDGGDPPLNTTVTRQIFITDVNDNTPVFNVSLPNEASILEDTTNGTLVLTVYATDADPDFGDLTYTISAGVGLEDFVINPENGDITVQNELDREEQALYTLTVVASDGIRQDNLEVTITILDVNDNHPEFTESFPESTTISETAEPGSSVAAIVAVDDDEPGTNNSAVRYIMTDENQSGFFKMDYVTGVVILNTTSTDALIPGVYVLVVVASDLGDPPLMTDPRNFSVIVTDYNDEAPVFVQPKQGATVYVDENYSGHITTAEATDGDLGDNGVVTFAFDTGLGATDDYKYFTIDETTGAIEITSETDRETKEIYILGIIGMNAKSDPIRSSQVTFYVQVNDTDDNEPAYWGERTGPEGPQDPPEAALLYVQENLGEGTFVGTVPEAVDLDSDLYNQIYYFIVSATSEDYFILDKYSGNLTLANPIDREKRPEFSLVIRADSYPDYEPDMNVIYDPLKEDNLARVTVTVSDVNDSPPRFEEDRYTAGVLYSTSFGVEVITVNAVDPDLGENAVTVYTILSQKSYDADGNGGVEVDVFAINDGKVINSVTFQASDDSYYIVELQATDSLNPNFTDNATLSVYLMTEIEQVSALFADEPVNVRETQDDFIRLLEEIMENVGGYDAVSVNIDSIDYQLDADDLGIPNRTEMLLHVVDDDTNTVISPSIVQDIIDHAYGYTEELLSYHLYEVEFKTKQVEADVLSALQTASFSLAFLMFLLLVFILVAFYWIVAGYRRRIRALEAFEKVEKKEAPAPGTNKFAENKNPIYNLNAADVKEPLYIDVDEAGNEAVESPGPKEEEFQEVELDFDAELNNETNGEGNDKLLAAVLDTYEKNTGVNLGFDPGESNQNIYMSDV</sequence>
<evidence type="ECO:0000256" key="13">
    <source>
        <dbReference type="ARBA" id="ARBA00023180"/>
    </source>
</evidence>
<dbReference type="FunFam" id="2.60.40.60:FF:000123">
    <property type="entry name" value="Protocadherin beta 4"/>
    <property type="match status" value="1"/>
</dbReference>
<feature type="signal peptide" evidence="16">
    <location>
        <begin position="1"/>
        <end position="38"/>
    </location>
</feature>
<evidence type="ECO:0000256" key="3">
    <source>
        <dbReference type="ARBA" id="ARBA00022536"/>
    </source>
</evidence>
<dbReference type="GO" id="GO:0005886">
    <property type="term" value="C:plasma membrane"/>
    <property type="evidence" value="ECO:0007669"/>
    <property type="project" value="UniProtKB-SubCell"/>
</dbReference>
<dbReference type="GO" id="GO:0005509">
    <property type="term" value="F:calcium ion binding"/>
    <property type="evidence" value="ECO:0000318"/>
    <property type="project" value="GO_Central"/>
</dbReference>
<dbReference type="GO" id="GO:0005911">
    <property type="term" value="C:cell-cell junction"/>
    <property type="evidence" value="ECO:0000318"/>
    <property type="project" value="GO_Central"/>
</dbReference>
<dbReference type="Gene3D" id="2.60.40.60">
    <property type="entry name" value="Cadherins"/>
    <property type="match status" value="14"/>
</dbReference>
<protein>
    <recommendedName>
        <fullName evidence="17">Cadherin domain-containing protein</fullName>
    </recommendedName>
</protein>
<keyword evidence="19" id="KW-1185">Reference proteome</keyword>
<feature type="domain" description="Cadherin" evidence="17">
    <location>
        <begin position="1028"/>
        <end position="1128"/>
    </location>
</feature>
<evidence type="ECO:0000256" key="9">
    <source>
        <dbReference type="ARBA" id="ARBA00022889"/>
    </source>
</evidence>
<feature type="domain" description="Cadherin" evidence="17">
    <location>
        <begin position="586"/>
        <end position="692"/>
    </location>
</feature>
<reference evidence="19" key="1">
    <citation type="submission" date="2015-02" db="EMBL/GenBank/DDBJ databases">
        <title>Genome sequencing for Strongylocentrotus purpuratus.</title>
        <authorList>
            <person name="Murali S."/>
            <person name="Liu Y."/>
            <person name="Vee V."/>
            <person name="English A."/>
            <person name="Wang M."/>
            <person name="Skinner E."/>
            <person name="Han Y."/>
            <person name="Muzny D.M."/>
            <person name="Worley K.C."/>
            <person name="Gibbs R.A."/>
        </authorList>
    </citation>
    <scope>NUCLEOTIDE SEQUENCE</scope>
</reference>
<keyword evidence="10 15" id="KW-1133">Transmembrane helix</keyword>
<keyword evidence="13" id="KW-0325">Glycoprotein</keyword>
<dbReference type="PROSITE" id="PS50268">
    <property type="entry name" value="CADHERIN_2"/>
    <property type="match status" value="14"/>
</dbReference>
<feature type="domain" description="Cadherin" evidence="17">
    <location>
        <begin position="252"/>
        <end position="365"/>
    </location>
</feature>
<comment type="subcellular location">
    <subcellularLocation>
        <location evidence="1">Cell membrane</location>
        <topology evidence="1">Single-pass type I membrane protein</topology>
    </subcellularLocation>
</comment>
<feature type="domain" description="Cadherin" evidence="17">
    <location>
        <begin position="1361"/>
        <end position="1477"/>
    </location>
</feature>
<feature type="domain" description="Cadherin" evidence="17">
    <location>
        <begin position="794"/>
        <end position="921"/>
    </location>
</feature>
<dbReference type="GeneID" id="594286"/>